<sequence>MPDTLPTTLRAPLREVPFIRRGTAEFRRANLAFLCAGFATFALLYCVQPLLPAFVADFRISPAASSLSLSLTTAVMAFCLLVAGALSDAWGRKPVMVVSVMASAILTLACALAPGWELFLGLRLLLGIALSGLPAVAMAYIAEEMEPSASGFALGLYISGTAAGGMAGRVLTGLLQDWGGWHWAMGSMGLLGLASAIIFWRALPPSRHFSPRPLALDGLMASFTLHLRDAGLRWLFLEAFLFMGSFVTLYNYIGFRLIAPPFSLGPGAVALVFTLYIVGIGASTLVGGLADRFGRRAMLWVMLLLMLAGLGLTLPPSLPSTVAGIAAMTFGFFGAHSLASSWVGRRAQSARAQASSLYLFAYYMGASLIGAAGGWAWARGGWGGIGWMLGGILLVAFLVALRLSRLRPVGQA</sequence>
<feature type="transmembrane region" description="Helical" evidence="8">
    <location>
        <begin position="234"/>
        <end position="255"/>
    </location>
</feature>
<feature type="transmembrane region" description="Helical" evidence="8">
    <location>
        <begin position="181"/>
        <end position="203"/>
    </location>
</feature>
<feature type="transmembrane region" description="Helical" evidence="8">
    <location>
        <begin position="267"/>
        <end position="290"/>
    </location>
</feature>
<dbReference type="GO" id="GO:0022857">
    <property type="term" value="F:transmembrane transporter activity"/>
    <property type="evidence" value="ECO:0007669"/>
    <property type="project" value="InterPro"/>
</dbReference>
<dbReference type="InterPro" id="IPR011701">
    <property type="entry name" value="MFS"/>
</dbReference>
<keyword evidence="6 8" id="KW-1133">Transmembrane helix</keyword>
<feature type="transmembrane region" description="Helical" evidence="8">
    <location>
        <begin position="154"/>
        <end position="175"/>
    </location>
</feature>
<dbReference type="InterPro" id="IPR036259">
    <property type="entry name" value="MFS_trans_sf"/>
</dbReference>
<keyword evidence="11" id="KW-1185">Reference proteome</keyword>
<evidence type="ECO:0000313" key="10">
    <source>
        <dbReference type="EMBL" id="KAA2215313.1"/>
    </source>
</evidence>
<feature type="transmembrane region" description="Helical" evidence="8">
    <location>
        <begin position="297"/>
        <end position="315"/>
    </location>
</feature>
<keyword evidence="3" id="KW-0813">Transport</keyword>
<feature type="transmembrane region" description="Helical" evidence="8">
    <location>
        <begin position="122"/>
        <end position="142"/>
    </location>
</feature>
<evidence type="ECO:0000256" key="4">
    <source>
        <dbReference type="ARBA" id="ARBA00022475"/>
    </source>
</evidence>
<comment type="caution">
    <text evidence="10">The sequence shown here is derived from an EMBL/GenBank/DDBJ whole genome shotgun (WGS) entry which is preliminary data.</text>
</comment>
<reference evidence="10 11" key="1">
    <citation type="journal article" date="2015" name="Int. J. Syst. Evol. Microbiol.">
        <title>Roseomonas oryzae sp. nov., isolated from paddy rhizosphere soil.</title>
        <authorList>
            <person name="Ramaprasad E.V."/>
            <person name="Sasikala Ch."/>
            <person name="Ramana Ch.V."/>
        </authorList>
    </citation>
    <scope>NUCLEOTIDE SEQUENCE [LARGE SCALE GENOMIC DNA]</scope>
    <source>
        <strain evidence="10 11">KCTC 42542</strain>
    </source>
</reference>
<comment type="subcellular location">
    <subcellularLocation>
        <location evidence="1">Cell membrane</location>
        <topology evidence="1">Multi-pass membrane protein</topology>
    </subcellularLocation>
</comment>
<dbReference type="PROSITE" id="PS50850">
    <property type="entry name" value="MFS"/>
    <property type="match status" value="1"/>
</dbReference>
<feature type="transmembrane region" description="Helical" evidence="8">
    <location>
        <begin position="95"/>
        <end position="116"/>
    </location>
</feature>
<dbReference type="Pfam" id="PF07690">
    <property type="entry name" value="MFS_1"/>
    <property type="match status" value="1"/>
</dbReference>
<dbReference type="InterPro" id="IPR020846">
    <property type="entry name" value="MFS_dom"/>
</dbReference>
<organism evidence="10 11">
    <name type="scientific">Teichococcus oryzae</name>
    <dbReference type="NCBI Taxonomy" id="1608942"/>
    <lineage>
        <taxon>Bacteria</taxon>
        <taxon>Pseudomonadati</taxon>
        <taxon>Pseudomonadota</taxon>
        <taxon>Alphaproteobacteria</taxon>
        <taxon>Acetobacterales</taxon>
        <taxon>Roseomonadaceae</taxon>
        <taxon>Roseomonas</taxon>
    </lineage>
</organism>
<feature type="transmembrane region" description="Helical" evidence="8">
    <location>
        <begin position="29"/>
        <end position="51"/>
    </location>
</feature>
<feature type="transmembrane region" description="Helical" evidence="8">
    <location>
        <begin position="384"/>
        <end position="403"/>
    </location>
</feature>
<evidence type="ECO:0000259" key="9">
    <source>
        <dbReference type="PROSITE" id="PS50850"/>
    </source>
</evidence>
<feature type="transmembrane region" description="Helical" evidence="8">
    <location>
        <begin position="356"/>
        <end position="378"/>
    </location>
</feature>
<dbReference type="OrthoDB" id="63984at2"/>
<accession>A0A5B2TMH8</accession>
<evidence type="ECO:0000256" key="6">
    <source>
        <dbReference type="ARBA" id="ARBA00022989"/>
    </source>
</evidence>
<evidence type="ECO:0000256" key="2">
    <source>
        <dbReference type="ARBA" id="ARBA00008335"/>
    </source>
</evidence>
<dbReference type="InterPro" id="IPR005829">
    <property type="entry name" value="Sugar_transporter_CS"/>
</dbReference>
<dbReference type="PANTHER" id="PTHR43271:SF1">
    <property type="entry name" value="INNER MEMBRANE TRANSPORT PROTEIN YNFM"/>
    <property type="match status" value="1"/>
</dbReference>
<protein>
    <submittedName>
        <fullName evidence="10">MFS transporter</fullName>
    </submittedName>
</protein>
<dbReference type="GO" id="GO:0005886">
    <property type="term" value="C:plasma membrane"/>
    <property type="evidence" value="ECO:0007669"/>
    <property type="project" value="UniProtKB-SubCell"/>
</dbReference>
<dbReference type="SUPFAM" id="SSF103473">
    <property type="entry name" value="MFS general substrate transporter"/>
    <property type="match status" value="1"/>
</dbReference>
<evidence type="ECO:0000256" key="8">
    <source>
        <dbReference type="SAM" id="Phobius"/>
    </source>
</evidence>
<dbReference type="EMBL" id="VUKA01000001">
    <property type="protein sequence ID" value="KAA2215313.1"/>
    <property type="molecule type" value="Genomic_DNA"/>
</dbReference>
<evidence type="ECO:0000256" key="3">
    <source>
        <dbReference type="ARBA" id="ARBA00022448"/>
    </source>
</evidence>
<feature type="transmembrane region" description="Helical" evidence="8">
    <location>
        <begin position="321"/>
        <end position="344"/>
    </location>
</feature>
<keyword evidence="7 8" id="KW-0472">Membrane</keyword>
<keyword evidence="4" id="KW-1003">Cell membrane</keyword>
<dbReference type="PANTHER" id="PTHR43271">
    <property type="entry name" value="BLL2771 PROTEIN"/>
    <property type="match status" value="1"/>
</dbReference>
<evidence type="ECO:0000256" key="7">
    <source>
        <dbReference type="ARBA" id="ARBA00023136"/>
    </source>
</evidence>
<evidence type="ECO:0000256" key="5">
    <source>
        <dbReference type="ARBA" id="ARBA00022692"/>
    </source>
</evidence>
<dbReference type="AlphaFoldDB" id="A0A5B2TMH8"/>
<dbReference type="Gene3D" id="1.20.1250.20">
    <property type="entry name" value="MFS general substrate transporter like domains"/>
    <property type="match status" value="1"/>
</dbReference>
<name>A0A5B2TMH8_9PROT</name>
<evidence type="ECO:0000313" key="11">
    <source>
        <dbReference type="Proteomes" id="UP000322110"/>
    </source>
</evidence>
<dbReference type="Proteomes" id="UP000322110">
    <property type="component" value="Unassembled WGS sequence"/>
</dbReference>
<feature type="domain" description="Major facilitator superfamily (MFS) profile" evidence="9">
    <location>
        <begin position="25"/>
        <end position="408"/>
    </location>
</feature>
<proteinExistence type="inferred from homology"/>
<dbReference type="PROSITE" id="PS00216">
    <property type="entry name" value="SUGAR_TRANSPORT_1"/>
    <property type="match status" value="1"/>
</dbReference>
<gene>
    <name evidence="10" type="ORF">F0Q34_04075</name>
</gene>
<dbReference type="CDD" id="cd17324">
    <property type="entry name" value="MFS_NepI_like"/>
    <property type="match status" value="1"/>
</dbReference>
<feature type="transmembrane region" description="Helical" evidence="8">
    <location>
        <begin position="63"/>
        <end position="83"/>
    </location>
</feature>
<evidence type="ECO:0000256" key="1">
    <source>
        <dbReference type="ARBA" id="ARBA00004651"/>
    </source>
</evidence>
<keyword evidence="5 8" id="KW-0812">Transmembrane</keyword>
<comment type="similarity">
    <text evidence="2">Belongs to the major facilitator superfamily.</text>
</comment>